<name>A0A850H2L5_9SPHN</name>
<dbReference type="AlphaFoldDB" id="A0A850H2L5"/>
<proteinExistence type="predicted"/>
<evidence type="ECO:0000313" key="1">
    <source>
        <dbReference type="EMBL" id="NVE93387.1"/>
    </source>
</evidence>
<gene>
    <name evidence="1" type="ORF">HUO12_00585</name>
</gene>
<dbReference type="Gene3D" id="1.10.238.160">
    <property type="match status" value="1"/>
</dbReference>
<dbReference type="Pfam" id="PF05930">
    <property type="entry name" value="Phage_AlpA"/>
    <property type="match status" value="1"/>
</dbReference>
<reference evidence="1 2" key="1">
    <citation type="submission" date="2020-06" db="EMBL/GenBank/DDBJ databases">
        <title>Altererythrobacter lutimaris sp. nov., a marine bacterium isolated from a tidal flat.</title>
        <authorList>
            <person name="Kim D."/>
            <person name="Yoo Y."/>
            <person name="Kim J.-J."/>
        </authorList>
    </citation>
    <scope>NUCLEOTIDE SEQUENCE [LARGE SCALE GENOMIC DNA]</scope>
    <source>
        <strain evidence="1 2">JGD-16</strain>
    </source>
</reference>
<dbReference type="InterPro" id="IPR010260">
    <property type="entry name" value="AlpA"/>
</dbReference>
<dbReference type="SUPFAM" id="SSF46955">
    <property type="entry name" value="Putative DNA-binding domain"/>
    <property type="match status" value="1"/>
</dbReference>
<sequence length="59" mass="6615">MQTQLLSPKGVCELTSLSRSTIDRLVAAKKFPEPIRITSRRLAYNAAEVEAWLQDRIAA</sequence>
<comment type="caution">
    <text evidence="1">The sequence shown here is derived from an EMBL/GenBank/DDBJ whole genome shotgun (WGS) entry which is preliminary data.</text>
</comment>
<protein>
    <submittedName>
        <fullName evidence="1">AlpA family phage regulatory protein</fullName>
    </submittedName>
</protein>
<keyword evidence="2" id="KW-1185">Reference proteome</keyword>
<organism evidence="1 2">
    <name type="scientific">Altererythrobacter lutimaris</name>
    <dbReference type="NCBI Taxonomy" id="2743979"/>
    <lineage>
        <taxon>Bacteria</taxon>
        <taxon>Pseudomonadati</taxon>
        <taxon>Pseudomonadota</taxon>
        <taxon>Alphaproteobacteria</taxon>
        <taxon>Sphingomonadales</taxon>
        <taxon>Erythrobacteraceae</taxon>
        <taxon>Altererythrobacter</taxon>
    </lineage>
</organism>
<dbReference type="EMBL" id="JABWTA010000001">
    <property type="protein sequence ID" value="NVE93387.1"/>
    <property type="molecule type" value="Genomic_DNA"/>
</dbReference>
<accession>A0A850H2L5</accession>
<evidence type="ECO:0000313" key="2">
    <source>
        <dbReference type="Proteomes" id="UP000546031"/>
    </source>
</evidence>
<dbReference type="Proteomes" id="UP000546031">
    <property type="component" value="Unassembled WGS sequence"/>
</dbReference>
<dbReference type="RefSeq" id="WP_176271758.1">
    <property type="nucleotide sequence ID" value="NZ_JABWTA010000001.1"/>
</dbReference>
<dbReference type="InterPro" id="IPR009061">
    <property type="entry name" value="DNA-bd_dom_put_sf"/>
</dbReference>